<evidence type="ECO:0000256" key="1">
    <source>
        <dbReference type="SAM" id="MobiDB-lite"/>
    </source>
</evidence>
<organism evidence="2 3">
    <name type="scientific">Geodermatophilus obscurus</name>
    <dbReference type="NCBI Taxonomy" id="1861"/>
    <lineage>
        <taxon>Bacteria</taxon>
        <taxon>Bacillati</taxon>
        <taxon>Actinomycetota</taxon>
        <taxon>Actinomycetes</taxon>
        <taxon>Geodermatophilales</taxon>
        <taxon>Geodermatophilaceae</taxon>
        <taxon>Geodermatophilus</taxon>
    </lineage>
</organism>
<dbReference type="AlphaFoldDB" id="A0A1M7UCU5"/>
<accession>A0A1M7UCU5</accession>
<dbReference type="EMBL" id="FRDM01000015">
    <property type="protein sequence ID" value="SHN80765.1"/>
    <property type="molecule type" value="Genomic_DNA"/>
</dbReference>
<reference evidence="2 3" key="1">
    <citation type="submission" date="2016-12" db="EMBL/GenBank/DDBJ databases">
        <authorList>
            <person name="Song W.-J."/>
            <person name="Kurnit D.M."/>
        </authorList>
    </citation>
    <scope>NUCLEOTIDE SEQUENCE [LARGE SCALE GENOMIC DNA]</scope>
    <source>
        <strain evidence="2 3">DSM 43162</strain>
    </source>
</reference>
<protein>
    <submittedName>
        <fullName evidence="2">Uncharacterized protein</fullName>
    </submittedName>
</protein>
<gene>
    <name evidence="2" type="ORF">SAMN05660350_02986</name>
</gene>
<sequence length="213" mass="22436">MSGSRAAVFTQQSQSVEVCLEGAWWPGSLLGWRHDGSGVCEVWVRVTVDGADRETWTDLAQVRLPVTRPAPALVPDAGVDPFAGLAEELLPGASAGPLLSLSEAAAREQRVAGVLPAPAPVRRRRRHGGDVSAEMPAVPAGQSAGRHRASAVAGRHRATDAPTQPAGTPQAETADATVLMPRATEVDCLTRPMRLGDRVSRPRLARPDAALRT</sequence>
<feature type="compositionally biased region" description="Polar residues" evidence="1">
    <location>
        <begin position="161"/>
        <end position="171"/>
    </location>
</feature>
<name>A0A1M7UCU5_9ACTN</name>
<evidence type="ECO:0000313" key="3">
    <source>
        <dbReference type="Proteomes" id="UP000184428"/>
    </source>
</evidence>
<dbReference type="Proteomes" id="UP000184428">
    <property type="component" value="Unassembled WGS sequence"/>
</dbReference>
<proteinExistence type="predicted"/>
<evidence type="ECO:0000313" key="2">
    <source>
        <dbReference type="EMBL" id="SHN80765.1"/>
    </source>
</evidence>
<feature type="region of interest" description="Disordered" evidence="1">
    <location>
        <begin position="120"/>
        <end position="174"/>
    </location>
</feature>